<name>A0A1V6TNE9_9EURO</name>
<dbReference type="GO" id="GO:0004149">
    <property type="term" value="F:dihydrolipoyllysine-residue succinyltransferase activity"/>
    <property type="evidence" value="ECO:0007669"/>
    <property type="project" value="TreeGrafter"/>
</dbReference>
<evidence type="ECO:0000256" key="8">
    <source>
        <dbReference type="ARBA" id="ARBA00023315"/>
    </source>
</evidence>
<comment type="similarity">
    <text evidence="3 9">Belongs to the 2-oxoacid dehydrogenase family.</text>
</comment>
<keyword evidence="8 9" id="KW-0012">Acyltransferase</keyword>
<keyword evidence="7" id="KW-0809">Transit peptide</keyword>
<organism evidence="12 13">
    <name type="scientific">Penicillium steckii</name>
    <dbReference type="NCBI Taxonomy" id="303698"/>
    <lineage>
        <taxon>Eukaryota</taxon>
        <taxon>Fungi</taxon>
        <taxon>Dikarya</taxon>
        <taxon>Ascomycota</taxon>
        <taxon>Pezizomycotina</taxon>
        <taxon>Eurotiomycetes</taxon>
        <taxon>Eurotiomycetidae</taxon>
        <taxon>Eurotiales</taxon>
        <taxon>Aspergillaceae</taxon>
        <taxon>Penicillium</taxon>
    </lineage>
</organism>
<evidence type="ECO:0000256" key="1">
    <source>
        <dbReference type="ARBA" id="ARBA00001938"/>
    </source>
</evidence>
<dbReference type="Gene3D" id="3.30.559.10">
    <property type="entry name" value="Chloramphenicol acetyltransferase-like domain"/>
    <property type="match status" value="1"/>
</dbReference>
<dbReference type="FunFam" id="3.30.559.10:FF:000007">
    <property type="entry name" value="Dihydrolipoamide acetyltransferase component of pyruvate dehydrogenase complex"/>
    <property type="match status" value="1"/>
</dbReference>
<keyword evidence="13" id="KW-1185">Reference proteome</keyword>
<dbReference type="STRING" id="303698.A0A1V6TNE9"/>
<dbReference type="InterPro" id="IPR003016">
    <property type="entry name" value="2-oxoA_DH_lipoyl-BS"/>
</dbReference>
<dbReference type="PROSITE" id="PS50968">
    <property type="entry name" value="BIOTINYL_LIPOYL"/>
    <property type="match status" value="1"/>
</dbReference>
<dbReference type="CDD" id="cd06849">
    <property type="entry name" value="lipoyl_domain"/>
    <property type="match status" value="1"/>
</dbReference>
<evidence type="ECO:0000313" key="12">
    <source>
        <dbReference type="EMBL" id="OQE27686.1"/>
    </source>
</evidence>
<dbReference type="GO" id="GO:0006099">
    <property type="term" value="P:tricarboxylic acid cycle"/>
    <property type="evidence" value="ECO:0007669"/>
    <property type="project" value="UniProtKB-KW"/>
</dbReference>
<feature type="domain" description="Lipoyl-binding" evidence="11">
    <location>
        <begin position="70"/>
        <end position="145"/>
    </location>
</feature>
<evidence type="ECO:0000256" key="6">
    <source>
        <dbReference type="ARBA" id="ARBA00022823"/>
    </source>
</evidence>
<dbReference type="Pfam" id="PF00364">
    <property type="entry name" value="Biotin_lipoyl"/>
    <property type="match status" value="1"/>
</dbReference>
<gene>
    <name evidence="12" type="ORF">PENSTE_c004G04371</name>
</gene>
<dbReference type="OrthoDB" id="5391403at2759"/>
<evidence type="ECO:0000256" key="3">
    <source>
        <dbReference type="ARBA" id="ARBA00007317"/>
    </source>
</evidence>
<dbReference type="PROSITE" id="PS00189">
    <property type="entry name" value="LIPOYL"/>
    <property type="match status" value="1"/>
</dbReference>
<dbReference type="GO" id="GO:0005739">
    <property type="term" value="C:mitochondrion"/>
    <property type="evidence" value="ECO:0007669"/>
    <property type="project" value="TreeGrafter"/>
</dbReference>
<comment type="caution">
    <text evidence="12">The sequence shown here is derived from an EMBL/GenBank/DDBJ whole genome shotgun (WGS) entry which is preliminary data.</text>
</comment>
<feature type="compositionally biased region" description="Polar residues" evidence="10">
    <location>
        <begin position="198"/>
        <end position="209"/>
    </location>
</feature>
<dbReference type="InterPro" id="IPR011053">
    <property type="entry name" value="Single_hybrid_motif"/>
</dbReference>
<dbReference type="InterPro" id="IPR001078">
    <property type="entry name" value="2-oxoacid_DH_actylTfrase"/>
</dbReference>
<keyword evidence="5 9" id="KW-0808">Transferase</keyword>
<dbReference type="InterPro" id="IPR000089">
    <property type="entry name" value="Biotin_lipoyl"/>
</dbReference>
<evidence type="ECO:0000256" key="2">
    <source>
        <dbReference type="ARBA" id="ARBA00005145"/>
    </source>
</evidence>
<dbReference type="SUPFAM" id="SSF52777">
    <property type="entry name" value="CoA-dependent acyltransferases"/>
    <property type="match status" value="1"/>
</dbReference>
<dbReference type="EMBL" id="MLKD01000004">
    <property type="protein sequence ID" value="OQE27686.1"/>
    <property type="molecule type" value="Genomic_DNA"/>
</dbReference>
<feature type="compositionally biased region" description="Basic and acidic residues" evidence="10">
    <location>
        <begin position="147"/>
        <end position="171"/>
    </location>
</feature>
<dbReference type="SUPFAM" id="SSF51230">
    <property type="entry name" value="Single hybrid motif"/>
    <property type="match status" value="1"/>
</dbReference>
<evidence type="ECO:0000313" key="13">
    <source>
        <dbReference type="Proteomes" id="UP000191285"/>
    </source>
</evidence>
<dbReference type="InterPro" id="IPR050537">
    <property type="entry name" value="2-oxoacid_dehydrogenase"/>
</dbReference>
<comment type="pathway">
    <text evidence="2">Amino-acid degradation; L-lysine degradation via saccharopine pathway; glutaryl-CoA from L-lysine: step 6/6.</text>
</comment>
<dbReference type="Pfam" id="PF00198">
    <property type="entry name" value="2-oxoacid_dh"/>
    <property type="match status" value="1"/>
</dbReference>
<proteinExistence type="inferred from homology"/>
<feature type="compositionally biased region" description="Basic and acidic residues" evidence="10">
    <location>
        <begin position="180"/>
        <end position="192"/>
    </location>
</feature>
<evidence type="ECO:0000259" key="11">
    <source>
        <dbReference type="PROSITE" id="PS50968"/>
    </source>
</evidence>
<keyword evidence="6 9" id="KW-0450">Lipoyl</keyword>
<evidence type="ECO:0000256" key="10">
    <source>
        <dbReference type="SAM" id="MobiDB-lite"/>
    </source>
</evidence>
<dbReference type="Gene3D" id="2.40.50.100">
    <property type="match status" value="1"/>
</dbReference>
<evidence type="ECO:0000256" key="5">
    <source>
        <dbReference type="ARBA" id="ARBA00022679"/>
    </source>
</evidence>
<keyword evidence="4" id="KW-0816">Tricarboxylic acid cycle</keyword>
<protein>
    <recommendedName>
        <fullName evidence="9">Dihydrolipoamide acetyltransferase component of pyruvate dehydrogenase complex</fullName>
        <ecNumber evidence="9">2.3.1.-</ecNumber>
    </recommendedName>
</protein>
<evidence type="ECO:0000256" key="7">
    <source>
        <dbReference type="ARBA" id="ARBA00022946"/>
    </source>
</evidence>
<dbReference type="EC" id="2.3.1.-" evidence="9"/>
<dbReference type="Proteomes" id="UP000191285">
    <property type="component" value="Unassembled WGS sequence"/>
</dbReference>
<evidence type="ECO:0000256" key="4">
    <source>
        <dbReference type="ARBA" id="ARBA00022532"/>
    </source>
</evidence>
<dbReference type="PANTHER" id="PTHR43416">
    <property type="entry name" value="DIHYDROLIPOYLLYSINE-RESIDUE SUCCINYLTRANSFERASE COMPONENT OF 2-OXOGLUTARATE DEHYDROGENASE COMPLEX, MITOCHONDRIAL-RELATED"/>
    <property type="match status" value="1"/>
</dbReference>
<accession>A0A1V6TNE9</accession>
<sequence length="443" mass="48650">MALRLPLAAISRTARVLSIRHHRLTPCLSRGFSALSNPRDLISGSRLGSNFGSLPPSRQFSSSRQTCSANTILRVPTMAESITEGTLVQMKKNVGDFVEQDEELATIETDKIDVSVNAPHAGIIQQWLASEGDTVAVEQVIAELQSTDEKVPGDTSEIEKSQEKKETHAEEQTSQQPESSQEKRGSSKESGGERQPVQAPQTTVSQESKAASKEHRVKMTRIRQKTAHHLKQSQNTAAFLTTFNEVDMSKLMQFRKDNREQVLQQHGIKLGYMGAMARASALALKEIPSVNAAIENGDTIVYRDYVDLSVAAAIPKGLVTPVLRNIESMSMIEIEKNLSDLVAKARDGKLTMDDLMGGSFTISNSGIWGSLFGTPIINMPQTAVLGVYGIQDRPVAVDGEVQIRPMMYIALTYDHRIIDGREAVKFLTLVKGYLEEPSSMLLN</sequence>
<dbReference type="PANTHER" id="PTHR43416:SF5">
    <property type="entry name" value="DIHYDROLIPOYLLYSINE-RESIDUE SUCCINYLTRANSFERASE COMPONENT OF 2-OXOGLUTARATE DEHYDROGENASE COMPLEX, MITOCHONDRIAL"/>
    <property type="match status" value="1"/>
</dbReference>
<dbReference type="AlphaFoldDB" id="A0A1V6TNE9"/>
<feature type="region of interest" description="Disordered" evidence="10">
    <location>
        <begin position="146"/>
        <end position="217"/>
    </location>
</feature>
<reference evidence="13" key="1">
    <citation type="journal article" date="2017" name="Nat. Microbiol.">
        <title>Global analysis of biosynthetic gene clusters reveals vast potential of secondary metabolite production in Penicillium species.</title>
        <authorList>
            <person name="Nielsen J.C."/>
            <person name="Grijseels S."/>
            <person name="Prigent S."/>
            <person name="Ji B."/>
            <person name="Dainat J."/>
            <person name="Nielsen K.F."/>
            <person name="Frisvad J.C."/>
            <person name="Workman M."/>
            <person name="Nielsen J."/>
        </authorList>
    </citation>
    <scope>NUCLEOTIDE SEQUENCE [LARGE SCALE GENOMIC DNA]</scope>
    <source>
        <strain evidence="13">IBT 24891</strain>
    </source>
</reference>
<comment type="cofactor">
    <cofactor evidence="1 9">
        <name>(R)-lipoate</name>
        <dbReference type="ChEBI" id="CHEBI:83088"/>
    </cofactor>
</comment>
<evidence type="ECO:0000256" key="9">
    <source>
        <dbReference type="RuleBase" id="RU003423"/>
    </source>
</evidence>
<dbReference type="InterPro" id="IPR023213">
    <property type="entry name" value="CAT-like_dom_sf"/>
</dbReference>